<evidence type="ECO:0000256" key="2">
    <source>
        <dbReference type="ARBA" id="ARBA00022837"/>
    </source>
</evidence>
<protein>
    <submittedName>
        <fullName evidence="5">Type IV pilus-associated protein PilC2</fullName>
    </submittedName>
</protein>
<dbReference type="Pfam" id="PF05567">
    <property type="entry name" value="T4P_PilY1"/>
    <property type="match status" value="1"/>
</dbReference>
<keyword evidence="3" id="KW-0732">Signal</keyword>
<evidence type="ECO:0000256" key="3">
    <source>
        <dbReference type="SAM" id="SignalP"/>
    </source>
</evidence>
<dbReference type="GO" id="GO:0046872">
    <property type="term" value="F:metal ion binding"/>
    <property type="evidence" value="ECO:0007669"/>
    <property type="project" value="UniProtKB-KW"/>
</dbReference>
<feature type="signal peptide" evidence="3">
    <location>
        <begin position="1"/>
        <end position="28"/>
    </location>
</feature>
<proteinExistence type="predicted"/>
<dbReference type="EMBL" id="UGQW01000002">
    <property type="protein sequence ID" value="STZ68478.1"/>
    <property type="molecule type" value="Genomic_DNA"/>
</dbReference>
<feature type="chain" id="PRO_5016979517" evidence="3">
    <location>
        <begin position="29"/>
        <end position="1345"/>
    </location>
</feature>
<name>A0A378TZU0_NEIEL</name>
<reference evidence="5 6" key="1">
    <citation type="submission" date="2018-06" db="EMBL/GenBank/DDBJ databases">
        <authorList>
            <consortium name="Pathogen Informatics"/>
            <person name="Doyle S."/>
        </authorList>
    </citation>
    <scope>NUCLEOTIDE SEQUENCE [LARGE SCALE GENOMIC DNA]</scope>
    <source>
        <strain evidence="5 6">NCTC10660</strain>
    </source>
</reference>
<dbReference type="Proteomes" id="UP000254927">
    <property type="component" value="Unassembled WGS sequence"/>
</dbReference>
<evidence type="ECO:0000259" key="4">
    <source>
        <dbReference type="Pfam" id="PF05567"/>
    </source>
</evidence>
<keyword evidence="2" id="KW-0106">Calcium</keyword>
<evidence type="ECO:0000256" key="1">
    <source>
        <dbReference type="ARBA" id="ARBA00022723"/>
    </source>
</evidence>
<dbReference type="RefSeq" id="WP_162817034.1">
    <property type="nucleotide sequence ID" value="NZ_CP031252.1"/>
</dbReference>
<evidence type="ECO:0000313" key="5">
    <source>
        <dbReference type="EMBL" id="STZ68478.1"/>
    </source>
</evidence>
<keyword evidence="1" id="KW-0479">Metal-binding</keyword>
<gene>
    <name evidence="5" type="primary">pilC2</name>
    <name evidence="5" type="ORF">NCTC10660_01998</name>
</gene>
<organism evidence="5 6">
    <name type="scientific">Neisseria elongata</name>
    <dbReference type="NCBI Taxonomy" id="495"/>
    <lineage>
        <taxon>Bacteria</taxon>
        <taxon>Pseudomonadati</taxon>
        <taxon>Pseudomonadota</taxon>
        <taxon>Betaproteobacteria</taxon>
        <taxon>Neisseriales</taxon>
        <taxon>Neisseriaceae</taxon>
        <taxon>Neisseria</taxon>
    </lineage>
</organism>
<feature type="domain" description="PilY1 beta-propeller" evidence="4">
    <location>
        <begin position="862"/>
        <end position="1159"/>
    </location>
</feature>
<evidence type="ECO:0000313" key="6">
    <source>
        <dbReference type="Proteomes" id="UP000254927"/>
    </source>
</evidence>
<dbReference type="GeneID" id="93352987"/>
<dbReference type="InterPro" id="IPR008707">
    <property type="entry name" value="B-propeller_PilY1"/>
</dbReference>
<accession>A0A378TZU0</accession>
<sequence length="1345" mass="146603">MKTPERKQIFKPTVLALAMMGINLPVQSATVPISNLPLTGVDVQYSPNITLTPSVEHPTAGAAYSSNDFMWADYPTLRVGTGEARWENQWKTYYLGYFDNTKCYKFSDPHNFNGHFYVSSKATTDAQGRVGLCSGNDEEYSGNFLNWATMSAVDIFRHALTGGNRAYGIGSSPSNYQAGDTPSNTFLRRAFVHPTGQNGIEHYRLKLRAIDLGGNAKPADFAFLKRIIPGSMVDSFLIPTTAPGWGYPLGFHNLNSGQPVSPTAQARWANKIFFYNKGFSVQAVIYGSDGALWFQNRGGISDTKTQNPQIKDKVRKAMNAIRGTPNMNYGAMPVVVKACDEKFGISDIPKNCRRYNNSYKPEGLMQQYGRGNGPDSRPARFAVFSYQLAEGNNVSGGVLRARMKYLDRTQQEGSVVYGQEWDPTSGVLAVNPDTYDANQTGVANSGAINYINRFGDFGSYKGYDTAAELFYTAQRYLRNKGMPSYYEQTQRTAGINPTTADGFPMIYKWDDPLTRGLSSPTEAQCRSNTMILIGDTFTHDEKDLPNFVPTSGVKDDNEIQTADILKKILDQEKFKGLGADSWNLNRGSGAGGGKKDYSPAGIVALAYWGRTNDIRQDIKGTQNINTFMIDVLENGQGRFEANNSSSLGNAYYWAAKYGGFDYAPGSVEWPNQSRDSWTKDAPGSSSSPTLFPDGIPNNFALGNSPESMVDALNKAFVSANSYKDPSQAAIAINDYEDSVVDVATGSTMAIQAIFKVKDLAGDLIGKRLGLSGGKLTFIPEWRAADLLNNSYHNNTGTWINRKVFTKAQNGLTVQFTPNNLSAFESTLKEQDSSLDTASLTKYLLGDSTQEGSVWRKRSSLMGTIINSTPSTILKPKRIPNGCTYSDSTVMNRSAYYAVAANDGMLHILDHNGVEKMGYIPKSALPKLHNFAKLGAVHEYINDGSPITAEVCFGSEAKSLLIGTTGRGGSSIYALDVTNLSNPSASNVLWDFSNKDDSDLGLTVGQPAITKNGSGTPLAILSSGYNNVSGKGYLYILNAQNTNSWVQNSNYWKIPLGSSGVGEPFVYDDNSDGIPEAVFVGDNEGKVWRINYDQASNTWSNPYGTSPLYSPSSSNSPITGAPFAQKVGGRLYVVVGTGQYFSLSDIASNVQNYALGLFADMGPITETDLLQQSVNSTGTEVNAIVSTTEKTLEQKLYTITTNPLTTAHKGWKLKLLPGQSIVSASNIHRNRVATFTAVRSIASLESNACGFNGATARIAVDLKTGGQFNEKIFDTNNDGKFDENDKLGGMIEASNILAPKSKTVDMMINGKRVTVTFYSGDNGSFHMTMNPLRLNSVRRISWREIF</sequence>